<dbReference type="AlphaFoldDB" id="E4XRP7"/>
<dbReference type="SMART" id="SM00181">
    <property type="entry name" value="EGF"/>
    <property type="match status" value="1"/>
</dbReference>
<protein>
    <recommendedName>
        <fullName evidence="3">EGF-like domain-containing protein</fullName>
    </recommendedName>
</protein>
<dbReference type="SUPFAM" id="SSF117281">
    <property type="entry name" value="Kelch motif"/>
    <property type="match status" value="1"/>
</dbReference>
<dbReference type="CDD" id="cd00054">
    <property type="entry name" value="EGF_CA"/>
    <property type="match status" value="1"/>
</dbReference>
<feature type="disulfide bond" evidence="1">
    <location>
        <begin position="506"/>
        <end position="515"/>
    </location>
</feature>
<dbReference type="Gene3D" id="2.120.10.80">
    <property type="entry name" value="Kelch-type beta propeller"/>
    <property type="match status" value="1"/>
</dbReference>
<evidence type="ECO:0000313" key="5">
    <source>
        <dbReference type="Proteomes" id="UP000001307"/>
    </source>
</evidence>
<dbReference type="SUPFAM" id="SSF56973">
    <property type="entry name" value="Aerolisin/ETX pore-forming domain"/>
    <property type="match status" value="1"/>
</dbReference>
<dbReference type="Gene3D" id="2.170.15.10">
    <property type="entry name" value="Proaerolysin, chain A, domain 3"/>
    <property type="match status" value="2"/>
</dbReference>
<keyword evidence="5" id="KW-1185">Reference proteome</keyword>
<dbReference type="Pfam" id="PF00008">
    <property type="entry name" value="EGF"/>
    <property type="match status" value="1"/>
</dbReference>
<dbReference type="InterPro" id="IPR015915">
    <property type="entry name" value="Kelch-typ_b-propeller"/>
</dbReference>
<keyword evidence="1" id="KW-0245">EGF-like domain</keyword>
<dbReference type="Gene3D" id="2.10.25.10">
    <property type="entry name" value="Laminin"/>
    <property type="match status" value="1"/>
</dbReference>
<proteinExistence type="predicted"/>
<keyword evidence="1" id="KW-1015">Disulfide bond</keyword>
<dbReference type="Proteomes" id="UP000001307">
    <property type="component" value="Unassembled WGS sequence"/>
</dbReference>
<organism evidence="4">
    <name type="scientific">Oikopleura dioica</name>
    <name type="common">Tunicate</name>
    <dbReference type="NCBI Taxonomy" id="34765"/>
    <lineage>
        <taxon>Eukaryota</taxon>
        <taxon>Metazoa</taxon>
        <taxon>Chordata</taxon>
        <taxon>Tunicata</taxon>
        <taxon>Appendicularia</taxon>
        <taxon>Copelata</taxon>
        <taxon>Oikopleuridae</taxon>
        <taxon>Oikopleura</taxon>
    </lineage>
</organism>
<sequence>MPRNLSSKRISKSFLFLKIINLSSCDNTELSSSLYEQISSVREQCSGLLSADATKKLVSVFSELHSDREQLIHIRRYVPLVHLLDTGEVSFSFVKNLAKLLSHARQFWRLKIRDEEDKLDSIEGQFLETLDLMSAIPVIKRIVFETMDRKNIDANPSAIARRKINNWSAVNQEQEITISTIKSETFSFSVESGFSFQDSSSITVEEGSTIGWEESSSTYNERAKAKYFSFAQSAERSQGSTHSTDVTHSAGASVEVGVNSFFVSTAAKAEYRYENKNSNTDSNTSSVGSTKTDSDSSTETTSKRHENRDKQSFSSKESQTLAEKLELRSSEQFGRDKIKKKEVRHHFPVVIPPKTRVIATARIGKTKTMIPFSVYLDIGGKEAKLIGQWLGLLATDVEYDIREYSLTDNDINDDNFDFEECSQDLQTCQSDNRTSHTNLMRELKMKNRAMIENSELKIDLEKAEKQICEQKSEIERLRRFNPCLEKPCMNGGQCIPEGGVEFKCACFNGFKGEKCESDVFILVITKSVDESYLQSGDGSSQISAKINAPENRYAQNAAHAIVNGKLHIFGGWNDGTKIARLDDCTFNELTVRLNEERKYGHAALSIENGKKALICFGWSGDIRENCEIFDGSTIVSTFASDWTHAFGGLGLYKNHPTSVGCSDAKHQKAETLSATGWTALPDHPKRISVHSLVGLENQSMMLIGGQDFGNGGVSQSGIWKLKDENWNKIGELLQADYSGSAIYIGRSIFYFGSVSKAIHKLDFTETEDLQKVAQIGNQQGDYYYPVLFQTVPNYCV</sequence>
<evidence type="ECO:0000259" key="3">
    <source>
        <dbReference type="PROSITE" id="PS50026"/>
    </source>
</evidence>
<dbReference type="PROSITE" id="PS50026">
    <property type="entry name" value="EGF_3"/>
    <property type="match status" value="1"/>
</dbReference>
<dbReference type="EMBL" id="FN653122">
    <property type="protein sequence ID" value="CBY12463.1"/>
    <property type="molecule type" value="Genomic_DNA"/>
</dbReference>
<name>E4XRP7_OIKDI</name>
<accession>E4XRP7</accession>
<feature type="compositionally biased region" description="Basic and acidic residues" evidence="2">
    <location>
        <begin position="301"/>
        <end position="311"/>
    </location>
</feature>
<dbReference type="PROSITE" id="PS01186">
    <property type="entry name" value="EGF_2"/>
    <property type="match status" value="1"/>
</dbReference>
<feature type="domain" description="EGF-like" evidence="3">
    <location>
        <begin position="479"/>
        <end position="516"/>
    </location>
</feature>
<dbReference type="SUPFAM" id="SSF57196">
    <property type="entry name" value="EGF/Laminin"/>
    <property type="match status" value="1"/>
</dbReference>
<dbReference type="InParanoid" id="E4XRP7"/>
<dbReference type="OrthoDB" id="283575at2759"/>
<reference evidence="4" key="1">
    <citation type="journal article" date="2010" name="Science">
        <title>Plasticity of animal genome architecture unmasked by rapid evolution of a pelagic tunicate.</title>
        <authorList>
            <person name="Denoeud F."/>
            <person name="Henriet S."/>
            <person name="Mungpakdee S."/>
            <person name="Aury J.M."/>
            <person name="Da Silva C."/>
            <person name="Brinkmann H."/>
            <person name="Mikhaleva J."/>
            <person name="Olsen L.C."/>
            <person name="Jubin C."/>
            <person name="Canestro C."/>
            <person name="Bouquet J.M."/>
            <person name="Danks G."/>
            <person name="Poulain J."/>
            <person name="Campsteijn C."/>
            <person name="Adamski M."/>
            <person name="Cross I."/>
            <person name="Yadetie F."/>
            <person name="Muffato M."/>
            <person name="Louis A."/>
            <person name="Butcher S."/>
            <person name="Tsagkogeorga G."/>
            <person name="Konrad A."/>
            <person name="Singh S."/>
            <person name="Jensen M.F."/>
            <person name="Cong E.H."/>
            <person name="Eikeseth-Otteraa H."/>
            <person name="Noel B."/>
            <person name="Anthouard V."/>
            <person name="Porcel B.M."/>
            <person name="Kachouri-Lafond R."/>
            <person name="Nishino A."/>
            <person name="Ugolini M."/>
            <person name="Chourrout P."/>
            <person name="Nishida H."/>
            <person name="Aasland R."/>
            <person name="Huzurbazar S."/>
            <person name="Westhof E."/>
            <person name="Delsuc F."/>
            <person name="Lehrach H."/>
            <person name="Reinhardt R."/>
            <person name="Weissenbach J."/>
            <person name="Roy S.W."/>
            <person name="Artiguenave F."/>
            <person name="Postlethwait J.H."/>
            <person name="Manak J.R."/>
            <person name="Thompson E.M."/>
            <person name="Jaillon O."/>
            <person name="Du Pasquier L."/>
            <person name="Boudinot P."/>
            <person name="Liberles D.A."/>
            <person name="Volff J.N."/>
            <person name="Philippe H."/>
            <person name="Lenhard B."/>
            <person name="Roest Crollius H."/>
            <person name="Wincker P."/>
            <person name="Chourrout D."/>
        </authorList>
    </citation>
    <scope>NUCLEOTIDE SEQUENCE [LARGE SCALE GENOMIC DNA]</scope>
</reference>
<dbReference type="PROSITE" id="PS00022">
    <property type="entry name" value="EGF_1"/>
    <property type="match status" value="1"/>
</dbReference>
<dbReference type="InterPro" id="IPR000742">
    <property type="entry name" value="EGF"/>
</dbReference>
<feature type="compositionally biased region" description="Low complexity" evidence="2">
    <location>
        <begin position="277"/>
        <end position="300"/>
    </location>
</feature>
<evidence type="ECO:0000256" key="1">
    <source>
        <dbReference type="PROSITE-ProRule" id="PRU00076"/>
    </source>
</evidence>
<comment type="caution">
    <text evidence="1">Lacks conserved residue(s) required for the propagation of feature annotation.</text>
</comment>
<feature type="compositionally biased region" description="Polar residues" evidence="2">
    <location>
        <begin position="312"/>
        <end position="321"/>
    </location>
</feature>
<feature type="region of interest" description="Disordered" evidence="2">
    <location>
        <begin position="276"/>
        <end position="326"/>
    </location>
</feature>
<evidence type="ECO:0000313" key="4">
    <source>
        <dbReference type="EMBL" id="CBY12463.1"/>
    </source>
</evidence>
<evidence type="ECO:0000256" key="2">
    <source>
        <dbReference type="SAM" id="MobiDB-lite"/>
    </source>
</evidence>
<gene>
    <name evidence="4" type="ORF">GSOID_T00001836001</name>
</gene>